<dbReference type="Proteomes" id="UP000005239">
    <property type="component" value="Unassembled WGS sequence"/>
</dbReference>
<evidence type="ECO:0000313" key="2">
    <source>
        <dbReference type="EnsemblMetazoa" id="PPA45315.1"/>
    </source>
</evidence>
<evidence type="ECO:0000256" key="1">
    <source>
        <dbReference type="SAM" id="MobiDB-lite"/>
    </source>
</evidence>
<feature type="region of interest" description="Disordered" evidence="1">
    <location>
        <begin position="37"/>
        <end position="70"/>
    </location>
</feature>
<dbReference type="AlphaFoldDB" id="A0A2A6BXY0"/>
<reference evidence="2" key="2">
    <citation type="submission" date="2022-06" db="UniProtKB">
        <authorList>
            <consortium name="EnsemblMetazoa"/>
        </authorList>
    </citation>
    <scope>IDENTIFICATION</scope>
    <source>
        <strain evidence="2">PS312</strain>
    </source>
</reference>
<evidence type="ECO:0000313" key="3">
    <source>
        <dbReference type="Proteomes" id="UP000005239"/>
    </source>
</evidence>
<gene>
    <name evidence="2" type="primary">WBGene00283684</name>
</gene>
<reference evidence="3" key="1">
    <citation type="journal article" date="2008" name="Nat. Genet.">
        <title>The Pristionchus pacificus genome provides a unique perspective on nematode lifestyle and parasitism.</title>
        <authorList>
            <person name="Dieterich C."/>
            <person name="Clifton S.W."/>
            <person name="Schuster L.N."/>
            <person name="Chinwalla A."/>
            <person name="Delehaunty K."/>
            <person name="Dinkelacker I."/>
            <person name="Fulton L."/>
            <person name="Fulton R."/>
            <person name="Godfrey J."/>
            <person name="Minx P."/>
            <person name="Mitreva M."/>
            <person name="Roeseler W."/>
            <person name="Tian H."/>
            <person name="Witte H."/>
            <person name="Yang S.P."/>
            <person name="Wilson R.K."/>
            <person name="Sommer R.J."/>
        </authorList>
    </citation>
    <scope>NUCLEOTIDE SEQUENCE [LARGE SCALE GENOMIC DNA]</scope>
    <source>
        <strain evidence="3">PS312</strain>
    </source>
</reference>
<accession>A0A2A6BXY0</accession>
<feature type="compositionally biased region" description="Basic and acidic residues" evidence="1">
    <location>
        <begin position="47"/>
        <end position="62"/>
    </location>
</feature>
<organism evidence="2 3">
    <name type="scientific">Pristionchus pacificus</name>
    <name type="common">Parasitic nematode worm</name>
    <dbReference type="NCBI Taxonomy" id="54126"/>
    <lineage>
        <taxon>Eukaryota</taxon>
        <taxon>Metazoa</taxon>
        <taxon>Ecdysozoa</taxon>
        <taxon>Nematoda</taxon>
        <taxon>Chromadorea</taxon>
        <taxon>Rhabditida</taxon>
        <taxon>Rhabditina</taxon>
        <taxon>Diplogasteromorpha</taxon>
        <taxon>Diplogasteroidea</taxon>
        <taxon>Neodiplogasteridae</taxon>
        <taxon>Pristionchus</taxon>
    </lineage>
</organism>
<keyword evidence="3" id="KW-1185">Reference proteome</keyword>
<name>A0A2A6BXY0_PRIPA</name>
<dbReference type="EnsemblMetazoa" id="PPA45315.1">
    <property type="protein sequence ID" value="PPA45315.1"/>
    <property type="gene ID" value="WBGene00283684"/>
</dbReference>
<proteinExistence type="predicted"/>
<protein>
    <submittedName>
        <fullName evidence="2">Uncharacterized protein</fullName>
    </submittedName>
</protein>
<sequence length="123" mass="14072">MLLQPKAVGAAAKAAAVQHTRKNSEFRRPFYLLISPQDTSKRPGYAMERRSEMELRNKKGHNEEDDGDDQVETHISQVHNYLRNTGHLLPRLKVEKRLAATRVENARIPESNAEHDGIKLETF</sequence>
<accession>A0A8R1Z764</accession>